<dbReference type="AlphaFoldDB" id="A0A9D1KZQ9"/>
<organism evidence="2 3">
    <name type="scientific">Candidatus Avidehalobacter gallistercoris</name>
    <dbReference type="NCBI Taxonomy" id="2840694"/>
    <lineage>
        <taxon>Bacteria</taxon>
        <taxon>Bacillati</taxon>
        <taxon>Bacillota</taxon>
        <taxon>Clostridia</taxon>
        <taxon>Eubacteriales</taxon>
        <taxon>Peptococcaceae</taxon>
        <taxon>Peptococcaceae incertae sedis</taxon>
        <taxon>Candidatus Avidehalobacter</taxon>
    </lineage>
</organism>
<dbReference type="InterPro" id="IPR042215">
    <property type="entry name" value="CarD-like_C"/>
</dbReference>
<dbReference type="Pfam" id="PF21095">
    <property type="entry name" value="CarD_C"/>
    <property type="match status" value="1"/>
</dbReference>
<dbReference type="Pfam" id="PF02559">
    <property type="entry name" value="CarD_TRCF_RID"/>
    <property type="match status" value="1"/>
</dbReference>
<dbReference type="GO" id="GO:0009303">
    <property type="term" value="P:rRNA transcription"/>
    <property type="evidence" value="ECO:0007669"/>
    <property type="project" value="TreeGrafter"/>
</dbReference>
<dbReference type="InterPro" id="IPR048792">
    <property type="entry name" value="CarD_C"/>
</dbReference>
<dbReference type="InterPro" id="IPR036101">
    <property type="entry name" value="CarD-like/TRCF_RID_sf"/>
</dbReference>
<evidence type="ECO:0000313" key="3">
    <source>
        <dbReference type="Proteomes" id="UP000824124"/>
    </source>
</evidence>
<dbReference type="SMART" id="SM01058">
    <property type="entry name" value="CarD_TRCF"/>
    <property type="match status" value="1"/>
</dbReference>
<evidence type="ECO:0000313" key="2">
    <source>
        <dbReference type="EMBL" id="HIU10875.1"/>
    </source>
</evidence>
<dbReference type="InterPro" id="IPR052531">
    <property type="entry name" value="CarD-like_regulator"/>
</dbReference>
<gene>
    <name evidence="2" type="ORF">IAB00_06530</name>
</gene>
<reference evidence="2" key="1">
    <citation type="submission" date="2020-10" db="EMBL/GenBank/DDBJ databases">
        <authorList>
            <person name="Gilroy R."/>
        </authorList>
    </citation>
    <scope>NUCLEOTIDE SEQUENCE</scope>
    <source>
        <strain evidence="2">2830</strain>
    </source>
</reference>
<proteinExistence type="predicted"/>
<protein>
    <submittedName>
        <fullName evidence="2">CarD family transcriptional regulator</fullName>
    </submittedName>
</protein>
<comment type="caution">
    <text evidence="2">The sequence shown here is derived from an EMBL/GenBank/DDBJ whole genome shotgun (WGS) entry which is preliminary data.</text>
</comment>
<dbReference type="Gene3D" id="1.20.58.1290">
    <property type="entry name" value="CarD-like, C-terminal domain"/>
    <property type="match status" value="1"/>
</dbReference>
<dbReference type="Gene3D" id="2.40.10.170">
    <property type="match status" value="1"/>
</dbReference>
<dbReference type="PANTHER" id="PTHR38447">
    <property type="entry name" value="TRANSCRIPTION FACTOR YDEB-RELATED"/>
    <property type="match status" value="1"/>
</dbReference>
<dbReference type="Proteomes" id="UP000824124">
    <property type="component" value="Unassembled WGS sequence"/>
</dbReference>
<dbReference type="InterPro" id="IPR003711">
    <property type="entry name" value="CarD-like/TRCF_RID"/>
</dbReference>
<sequence>MYQVGDKVVYPVHGAGVVEAIESREIGGLTRDCYILNLPFCGLRVTVPITAADQLGLREMMSTGEAGRVLDILEGVETARQTQLPDKWNHRFRLLVDKIKGGDVVELAQIVHNLAERERKKPLASGEKRLYEQAREILFSELWLLKREAEAAVLAPRIDEILREVE</sequence>
<accession>A0A9D1KZQ9</accession>
<feature type="domain" description="CarD-like/TRCF RNAP-interacting" evidence="1">
    <location>
        <begin position="1"/>
        <end position="115"/>
    </location>
</feature>
<evidence type="ECO:0000259" key="1">
    <source>
        <dbReference type="SMART" id="SM01058"/>
    </source>
</evidence>
<dbReference type="EMBL" id="DVMH01000032">
    <property type="protein sequence ID" value="HIU10875.1"/>
    <property type="molecule type" value="Genomic_DNA"/>
</dbReference>
<dbReference type="SUPFAM" id="SSF141259">
    <property type="entry name" value="CarD-like"/>
    <property type="match status" value="1"/>
</dbReference>
<dbReference type="PANTHER" id="PTHR38447:SF1">
    <property type="entry name" value="RNA POLYMERASE-BINDING TRANSCRIPTION FACTOR CARD"/>
    <property type="match status" value="1"/>
</dbReference>
<reference evidence="2" key="2">
    <citation type="journal article" date="2021" name="PeerJ">
        <title>Extensive microbial diversity within the chicken gut microbiome revealed by metagenomics and culture.</title>
        <authorList>
            <person name="Gilroy R."/>
            <person name="Ravi A."/>
            <person name="Getino M."/>
            <person name="Pursley I."/>
            <person name="Horton D.L."/>
            <person name="Alikhan N.F."/>
            <person name="Baker D."/>
            <person name="Gharbi K."/>
            <person name="Hall N."/>
            <person name="Watson M."/>
            <person name="Adriaenssens E.M."/>
            <person name="Foster-Nyarko E."/>
            <person name="Jarju S."/>
            <person name="Secka A."/>
            <person name="Antonio M."/>
            <person name="Oren A."/>
            <person name="Chaudhuri R.R."/>
            <person name="La Ragione R."/>
            <person name="Hildebrand F."/>
            <person name="Pallen M.J."/>
        </authorList>
    </citation>
    <scope>NUCLEOTIDE SEQUENCE</scope>
    <source>
        <strain evidence="2">2830</strain>
    </source>
</reference>
<name>A0A9D1KZQ9_9FIRM</name>